<sequence>MNKHGMAKRNSQIKRNNQIKKIKFSPELVQMLAEQQQTLQEGQTQQQRINKAMVEVFGNLTNESKREIKAYTDAQLGRVDERIDRIEKMIPLTDGEAMMLKQTASKKAAQLVKTILYRRFGNSDYGGHEFFNAKYGHVIRTVYSLLKHEFNVIKYTAILHVQFQDALDFTNQITVDSLPAKATRLTDKQIEKLNEWEERHGLSLTPKED</sequence>
<evidence type="ECO:0000313" key="3">
    <source>
        <dbReference type="Proteomes" id="UP000365705"/>
    </source>
</evidence>
<gene>
    <name evidence="2" type="ORF">LMUP508_01087</name>
</gene>
<reference evidence="2 3" key="1">
    <citation type="submission" date="2019-06" db="EMBL/GenBank/DDBJ databases">
        <authorList>
            <person name="Rodrigo-Torres L."/>
            <person name="Arahal R. D."/>
            <person name="Lucena T."/>
        </authorList>
    </citation>
    <scope>NUCLEOTIDE SEQUENCE [LARGE SCALE GENOMIC DNA]</scope>
    <source>
        <strain evidence="2 3">INIA P508</strain>
    </source>
</reference>
<evidence type="ECO:0000313" key="2">
    <source>
        <dbReference type="EMBL" id="VTZ90267.1"/>
    </source>
</evidence>
<organism evidence="2 3">
    <name type="scientific">Limosilactobacillus mucosae</name>
    <name type="common">Lactobacillus mucosae</name>
    <dbReference type="NCBI Taxonomy" id="97478"/>
    <lineage>
        <taxon>Bacteria</taxon>
        <taxon>Bacillati</taxon>
        <taxon>Bacillota</taxon>
        <taxon>Bacilli</taxon>
        <taxon>Lactobacillales</taxon>
        <taxon>Lactobacillaceae</taxon>
        <taxon>Limosilactobacillus</taxon>
    </lineage>
</organism>
<feature type="domain" description="ORF6C" evidence="1">
    <location>
        <begin position="74"/>
        <end position="176"/>
    </location>
</feature>
<name>A0A508YNC4_LIMMU</name>
<dbReference type="Proteomes" id="UP000365705">
    <property type="component" value="Unassembled WGS sequence"/>
</dbReference>
<dbReference type="Pfam" id="PF10552">
    <property type="entry name" value="ORF6C"/>
    <property type="match status" value="1"/>
</dbReference>
<dbReference type="AlphaFoldDB" id="A0A508YNC4"/>
<protein>
    <recommendedName>
        <fullName evidence="1">ORF6C domain-containing protein</fullName>
    </recommendedName>
</protein>
<accession>A0A508YNC4</accession>
<evidence type="ECO:0000259" key="1">
    <source>
        <dbReference type="Pfam" id="PF10552"/>
    </source>
</evidence>
<dbReference type="InterPro" id="IPR018878">
    <property type="entry name" value="ORF6C_dom"/>
</dbReference>
<dbReference type="RefSeq" id="WP_143113005.1">
    <property type="nucleotide sequence ID" value="NZ_CABFNH010000013.1"/>
</dbReference>
<dbReference type="EMBL" id="CABFNH010000013">
    <property type="protein sequence ID" value="VTZ90267.1"/>
    <property type="molecule type" value="Genomic_DNA"/>
</dbReference>
<proteinExistence type="predicted"/>